<dbReference type="Pfam" id="PF00512">
    <property type="entry name" value="HisKA"/>
    <property type="match status" value="1"/>
</dbReference>
<dbReference type="GO" id="GO:0030295">
    <property type="term" value="F:protein kinase activator activity"/>
    <property type="evidence" value="ECO:0007669"/>
    <property type="project" value="TreeGrafter"/>
</dbReference>
<keyword evidence="11" id="KW-0812">Transmembrane</keyword>
<evidence type="ECO:0000256" key="9">
    <source>
        <dbReference type="ARBA" id="ARBA00023012"/>
    </source>
</evidence>
<organism evidence="14 15">
    <name type="scientific">Candidatus Avichristensenella intestinipullorum</name>
    <dbReference type="NCBI Taxonomy" id="2840693"/>
    <lineage>
        <taxon>Bacteria</taxon>
        <taxon>Bacillati</taxon>
        <taxon>Bacillota</taxon>
        <taxon>Clostridia</taxon>
        <taxon>Candidatus Avichristensenella</taxon>
    </lineage>
</organism>
<name>A0A9D0YY88_9FIRM</name>
<dbReference type="FunFam" id="3.30.565.10:FF:000006">
    <property type="entry name" value="Sensor histidine kinase WalK"/>
    <property type="match status" value="1"/>
</dbReference>
<evidence type="ECO:0000256" key="4">
    <source>
        <dbReference type="ARBA" id="ARBA00022553"/>
    </source>
</evidence>
<dbReference type="CDD" id="cd00082">
    <property type="entry name" value="HisKA"/>
    <property type="match status" value="1"/>
</dbReference>
<evidence type="ECO:0000256" key="2">
    <source>
        <dbReference type="ARBA" id="ARBA00004370"/>
    </source>
</evidence>
<dbReference type="Proteomes" id="UP000886819">
    <property type="component" value="Unassembled WGS sequence"/>
</dbReference>
<keyword evidence="5" id="KW-0808">Transferase</keyword>
<evidence type="ECO:0000256" key="6">
    <source>
        <dbReference type="ARBA" id="ARBA00022741"/>
    </source>
</evidence>
<evidence type="ECO:0000259" key="13">
    <source>
        <dbReference type="PROSITE" id="PS50885"/>
    </source>
</evidence>
<dbReference type="EMBL" id="DVFI01000151">
    <property type="protein sequence ID" value="HIQ64075.1"/>
    <property type="molecule type" value="Genomic_DNA"/>
</dbReference>
<keyword evidence="10 11" id="KW-0472">Membrane</keyword>
<dbReference type="InterPro" id="IPR004358">
    <property type="entry name" value="Sig_transdc_His_kin-like_C"/>
</dbReference>
<dbReference type="SMART" id="SM00388">
    <property type="entry name" value="HisKA"/>
    <property type="match status" value="1"/>
</dbReference>
<dbReference type="InterPro" id="IPR050351">
    <property type="entry name" value="BphY/WalK/GraS-like"/>
</dbReference>
<dbReference type="InterPro" id="IPR003660">
    <property type="entry name" value="HAMP_dom"/>
</dbReference>
<dbReference type="InterPro" id="IPR003594">
    <property type="entry name" value="HATPase_dom"/>
</dbReference>
<evidence type="ECO:0000313" key="14">
    <source>
        <dbReference type="EMBL" id="HIQ64075.1"/>
    </source>
</evidence>
<dbReference type="SUPFAM" id="SSF158472">
    <property type="entry name" value="HAMP domain-like"/>
    <property type="match status" value="1"/>
</dbReference>
<protein>
    <recommendedName>
        <fullName evidence="3">histidine kinase</fullName>
        <ecNumber evidence="3">2.7.13.3</ecNumber>
    </recommendedName>
</protein>
<reference evidence="14" key="2">
    <citation type="journal article" date="2021" name="PeerJ">
        <title>Extensive microbial diversity within the chicken gut microbiome revealed by metagenomics and culture.</title>
        <authorList>
            <person name="Gilroy R."/>
            <person name="Ravi A."/>
            <person name="Getino M."/>
            <person name="Pursley I."/>
            <person name="Horton D.L."/>
            <person name="Alikhan N.F."/>
            <person name="Baker D."/>
            <person name="Gharbi K."/>
            <person name="Hall N."/>
            <person name="Watson M."/>
            <person name="Adriaenssens E.M."/>
            <person name="Foster-Nyarko E."/>
            <person name="Jarju S."/>
            <person name="Secka A."/>
            <person name="Antonio M."/>
            <person name="Oren A."/>
            <person name="Chaudhuri R.R."/>
            <person name="La Ragione R."/>
            <person name="Hildebrand F."/>
            <person name="Pallen M.J."/>
        </authorList>
    </citation>
    <scope>NUCLEOTIDE SEQUENCE</scope>
    <source>
        <strain evidence="14">ChiHile30-977</strain>
    </source>
</reference>
<dbReference type="AlphaFoldDB" id="A0A9D0YY88"/>
<dbReference type="SUPFAM" id="SSF47384">
    <property type="entry name" value="Homodimeric domain of signal transducing histidine kinase"/>
    <property type="match status" value="1"/>
</dbReference>
<dbReference type="InterPro" id="IPR005467">
    <property type="entry name" value="His_kinase_dom"/>
</dbReference>
<evidence type="ECO:0000256" key="7">
    <source>
        <dbReference type="ARBA" id="ARBA00022777"/>
    </source>
</evidence>
<keyword evidence="11" id="KW-1133">Transmembrane helix</keyword>
<dbReference type="InterPro" id="IPR036890">
    <property type="entry name" value="HATPase_C_sf"/>
</dbReference>
<comment type="catalytic activity">
    <reaction evidence="1">
        <text>ATP + protein L-histidine = ADP + protein N-phospho-L-histidine.</text>
        <dbReference type="EC" id="2.7.13.3"/>
    </reaction>
</comment>
<evidence type="ECO:0000256" key="1">
    <source>
        <dbReference type="ARBA" id="ARBA00000085"/>
    </source>
</evidence>
<dbReference type="GO" id="GO:0007234">
    <property type="term" value="P:osmosensory signaling via phosphorelay pathway"/>
    <property type="evidence" value="ECO:0007669"/>
    <property type="project" value="TreeGrafter"/>
</dbReference>
<evidence type="ECO:0000256" key="3">
    <source>
        <dbReference type="ARBA" id="ARBA00012438"/>
    </source>
</evidence>
<dbReference type="Gene3D" id="1.10.287.130">
    <property type="match status" value="1"/>
</dbReference>
<evidence type="ECO:0000313" key="15">
    <source>
        <dbReference type="Proteomes" id="UP000886819"/>
    </source>
</evidence>
<dbReference type="PANTHER" id="PTHR42878:SF7">
    <property type="entry name" value="SENSOR HISTIDINE KINASE GLRK"/>
    <property type="match status" value="1"/>
</dbReference>
<keyword evidence="6" id="KW-0547">Nucleotide-binding</keyword>
<feature type="transmembrane region" description="Helical" evidence="11">
    <location>
        <begin position="181"/>
        <end position="200"/>
    </location>
</feature>
<dbReference type="SMART" id="SM00387">
    <property type="entry name" value="HATPase_c"/>
    <property type="match status" value="1"/>
</dbReference>
<gene>
    <name evidence="14" type="ORF">IAA66_10935</name>
</gene>
<comment type="subcellular location">
    <subcellularLocation>
        <location evidence="2">Membrane</location>
    </subcellularLocation>
</comment>
<dbReference type="SUPFAM" id="SSF55874">
    <property type="entry name" value="ATPase domain of HSP90 chaperone/DNA topoisomerase II/histidine kinase"/>
    <property type="match status" value="1"/>
</dbReference>
<dbReference type="GO" id="GO:0000156">
    <property type="term" value="F:phosphorelay response regulator activity"/>
    <property type="evidence" value="ECO:0007669"/>
    <property type="project" value="TreeGrafter"/>
</dbReference>
<dbReference type="Gene3D" id="6.10.340.10">
    <property type="match status" value="1"/>
</dbReference>
<dbReference type="EC" id="2.7.13.3" evidence="3"/>
<reference evidence="14" key="1">
    <citation type="submission" date="2020-10" db="EMBL/GenBank/DDBJ databases">
        <authorList>
            <person name="Gilroy R."/>
        </authorList>
    </citation>
    <scope>NUCLEOTIDE SEQUENCE</scope>
    <source>
        <strain evidence="14">ChiHile30-977</strain>
    </source>
</reference>
<dbReference type="GO" id="GO:0005524">
    <property type="term" value="F:ATP binding"/>
    <property type="evidence" value="ECO:0007669"/>
    <property type="project" value="UniProtKB-KW"/>
</dbReference>
<evidence type="ECO:0000259" key="12">
    <source>
        <dbReference type="PROSITE" id="PS50109"/>
    </source>
</evidence>
<comment type="caution">
    <text evidence="14">The sequence shown here is derived from an EMBL/GenBank/DDBJ whole genome shotgun (WGS) entry which is preliminary data.</text>
</comment>
<keyword evidence="4" id="KW-0597">Phosphoprotein</keyword>
<keyword evidence="9" id="KW-0902">Two-component regulatory system</keyword>
<dbReference type="PROSITE" id="PS50109">
    <property type="entry name" value="HIS_KIN"/>
    <property type="match status" value="1"/>
</dbReference>
<sequence length="591" mass="64820">MKKSRSLRRMVALISLMLVLFAIVMPTLYAGLSTHIFAEAKLRELYPRTQFLAELAAEYFASGEPMQEYEWLLTMDSRQWDAAAYLLDAEGNILSGTDYADGGGYASEISDFSALAAQVLAGETLSSVSHTTVRMERGNSRVDMLIVGVPVQVDGQTMGAVLMLKPLKEILSAMSTLTTSLWLASLAVFALMLPLAYLFSKRISRPLAEMRDAALRMAGGDFSVRADDGEKGEIGDLARALNHLSSELGRTISELTAERNRALGIVNALGEGILVVDSQLRPTQTNPSLQTILLSAGDGQSEAALPPEIWEDFRAALRENREIDRPLALGRLRLHVTIIPTGGQSGPVGAIGVFRDETQAYHLEQTRREYVANVSHELRTPLTAVRALVEPLRDGLIRTDEKRQETYGIILRETMRLSRLVDDMLELSRLQSGGAALQKMLFTAAPQIRETASIYAAKAEKTGHILRLDLPDGDPLRVQGNPDRMEQVLVVLLDNAFSYTPPGSTIVLSVSRQEQRFIVSVEDNGPGIAPEDLPHVFDRFYKADKAHRSGGTGLGLAIAHEVIVRLGEEIGVENRPGGGARFWFSLRCARD</sequence>
<keyword evidence="7" id="KW-0418">Kinase</keyword>
<accession>A0A9D0YY88</accession>
<feature type="domain" description="HAMP" evidence="13">
    <location>
        <begin position="201"/>
        <end position="253"/>
    </location>
</feature>
<evidence type="ECO:0000256" key="11">
    <source>
        <dbReference type="SAM" id="Phobius"/>
    </source>
</evidence>
<evidence type="ECO:0000256" key="5">
    <source>
        <dbReference type="ARBA" id="ARBA00022679"/>
    </source>
</evidence>
<evidence type="ECO:0000256" key="10">
    <source>
        <dbReference type="ARBA" id="ARBA00023136"/>
    </source>
</evidence>
<dbReference type="Pfam" id="PF02518">
    <property type="entry name" value="HATPase_c"/>
    <property type="match status" value="1"/>
</dbReference>
<feature type="domain" description="Histidine kinase" evidence="12">
    <location>
        <begin position="373"/>
        <end position="590"/>
    </location>
</feature>
<proteinExistence type="predicted"/>
<dbReference type="FunFam" id="1.10.287.130:FF:000001">
    <property type="entry name" value="Two-component sensor histidine kinase"/>
    <property type="match status" value="1"/>
</dbReference>
<dbReference type="CDD" id="cd00075">
    <property type="entry name" value="HATPase"/>
    <property type="match status" value="1"/>
</dbReference>
<dbReference type="GO" id="GO:0000155">
    <property type="term" value="F:phosphorelay sensor kinase activity"/>
    <property type="evidence" value="ECO:0007669"/>
    <property type="project" value="InterPro"/>
</dbReference>
<dbReference type="PANTHER" id="PTHR42878">
    <property type="entry name" value="TWO-COMPONENT HISTIDINE KINASE"/>
    <property type="match status" value="1"/>
</dbReference>
<dbReference type="InterPro" id="IPR003661">
    <property type="entry name" value="HisK_dim/P_dom"/>
</dbReference>
<dbReference type="GO" id="GO:0016020">
    <property type="term" value="C:membrane"/>
    <property type="evidence" value="ECO:0007669"/>
    <property type="project" value="UniProtKB-SubCell"/>
</dbReference>
<dbReference type="PRINTS" id="PR00344">
    <property type="entry name" value="BCTRLSENSOR"/>
</dbReference>
<keyword evidence="8" id="KW-0067">ATP-binding</keyword>
<dbReference type="InterPro" id="IPR036097">
    <property type="entry name" value="HisK_dim/P_sf"/>
</dbReference>
<evidence type="ECO:0000256" key="8">
    <source>
        <dbReference type="ARBA" id="ARBA00022840"/>
    </source>
</evidence>
<dbReference type="Pfam" id="PF00672">
    <property type="entry name" value="HAMP"/>
    <property type="match status" value="1"/>
</dbReference>
<dbReference type="PROSITE" id="PS50885">
    <property type="entry name" value="HAMP"/>
    <property type="match status" value="1"/>
</dbReference>
<dbReference type="Gene3D" id="3.30.565.10">
    <property type="entry name" value="Histidine kinase-like ATPase, C-terminal domain"/>
    <property type="match status" value="1"/>
</dbReference>
<dbReference type="SMART" id="SM00304">
    <property type="entry name" value="HAMP"/>
    <property type="match status" value="1"/>
</dbReference>
<dbReference type="CDD" id="cd06225">
    <property type="entry name" value="HAMP"/>
    <property type="match status" value="1"/>
</dbReference>